<accession>A0A090GUB2</accession>
<sequence>MLMKIGLVECDLAFNIDTHSRETTHDYAEKPVVGAMPPLEDVGVGSETLTVSGRLIPSKLGGLGTLNILRNAQLAGTPQLVTRGDGSVFGFYVVQSVNDEHTFLDRDGVGQVVDITVKMQKSVAPAPADFFASLFSLLA</sequence>
<gene>
    <name evidence="1" type="ORF">MPL3365_210098</name>
</gene>
<dbReference type="InterPro" id="IPR009734">
    <property type="entry name" value="Myoviridae_GpU"/>
</dbReference>
<proteinExistence type="predicted"/>
<dbReference type="AlphaFoldDB" id="A0A090GUB2"/>
<name>A0A090GUB2_MESPL</name>
<evidence type="ECO:0000313" key="1">
    <source>
        <dbReference type="EMBL" id="CDX55862.1"/>
    </source>
</evidence>
<evidence type="ECO:0000313" key="2">
    <source>
        <dbReference type="Proteomes" id="UP000046122"/>
    </source>
</evidence>
<dbReference type="EMBL" id="CCNE01000014">
    <property type="protein sequence ID" value="CDX55862.1"/>
    <property type="molecule type" value="Genomic_DNA"/>
</dbReference>
<dbReference type="Pfam" id="PF06995">
    <property type="entry name" value="Phage_P2_GpU"/>
    <property type="match status" value="1"/>
</dbReference>
<organism evidence="1 2">
    <name type="scientific">Mesorhizobium plurifarium</name>
    <dbReference type="NCBI Taxonomy" id="69974"/>
    <lineage>
        <taxon>Bacteria</taxon>
        <taxon>Pseudomonadati</taxon>
        <taxon>Pseudomonadota</taxon>
        <taxon>Alphaproteobacteria</taxon>
        <taxon>Hyphomicrobiales</taxon>
        <taxon>Phyllobacteriaceae</taxon>
        <taxon>Mesorhizobium</taxon>
    </lineage>
</organism>
<protein>
    <submittedName>
        <fullName evidence="1">Phage tail assembly protein</fullName>
    </submittedName>
</protein>
<reference evidence="1 2" key="1">
    <citation type="submission" date="2014-08" db="EMBL/GenBank/DDBJ databases">
        <authorList>
            <person name="Moulin Lionel"/>
        </authorList>
    </citation>
    <scope>NUCLEOTIDE SEQUENCE [LARGE SCALE GENOMIC DNA]</scope>
</reference>
<dbReference type="Proteomes" id="UP000046122">
    <property type="component" value="Unassembled WGS sequence"/>
</dbReference>